<dbReference type="Gene3D" id="3.20.20.140">
    <property type="entry name" value="Metal-dependent hydrolases"/>
    <property type="match status" value="1"/>
</dbReference>
<dbReference type="InterPro" id="IPR032466">
    <property type="entry name" value="Metal_Hydrolase"/>
</dbReference>
<dbReference type="GO" id="GO:0016787">
    <property type="term" value="F:hydrolase activity"/>
    <property type="evidence" value="ECO:0007669"/>
    <property type="project" value="InterPro"/>
</dbReference>
<reference evidence="3" key="1">
    <citation type="submission" date="2020-05" db="EMBL/GenBank/DDBJ databases">
        <authorList>
            <person name="Chiriac C."/>
            <person name="Salcher M."/>
            <person name="Ghai R."/>
            <person name="Kavagutti S V."/>
        </authorList>
    </citation>
    <scope>NUCLEOTIDE SEQUENCE</scope>
</reference>
<name>A0A6J7F348_9ZZZZ</name>
<dbReference type="GO" id="GO:0016831">
    <property type="term" value="F:carboxy-lyase activity"/>
    <property type="evidence" value="ECO:0007669"/>
    <property type="project" value="InterPro"/>
</dbReference>
<dbReference type="InterPro" id="IPR006680">
    <property type="entry name" value="Amidohydro-rel"/>
</dbReference>
<dbReference type="Pfam" id="PF04909">
    <property type="entry name" value="Amidohydro_2"/>
    <property type="match status" value="1"/>
</dbReference>
<dbReference type="PANTHER" id="PTHR21240:SF28">
    <property type="entry name" value="ISO-OROTATE DECARBOXYLASE (EUROFUNG)"/>
    <property type="match status" value="1"/>
</dbReference>
<feature type="domain" description="Amidohydrolase-related" evidence="2">
    <location>
        <begin position="85"/>
        <end position="364"/>
    </location>
</feature>
<dbReference type="AlphaFoldDB" id="A0A6J7F348"/>
<accession>A0A6J7F348</accession>
<organism evidence="3">
    <name type="scientific">freshwater metagenome</name>
    <dbReference type="NCBI Taxonomy" id="449393"/>
    <lineage>
        <taxon>unclassified sequences</taxon>
        <taxon>metagenomes</taxon>
        <taxon>ecological metagenomes</taxon>
    </lineage>
</organism>
<dbReference type="EMBL" id="CAFBLP010000100">
    <property type="protein sequence ID" value="CAB4889946.1"/>
    <property type="molecule type" value="Genomic_DNA"/>
</dbReference>
<dbReference type="SUPFAM" id="SSF51556">
    <property type="entry name" value="Metallo-dependent hydrolases"/>
    <property type="match status" value="1"/>
</dbReference>
<keyword evidence="1" id="KW-0456">Lyase</keyword>
<evidence type="ECO:0000256" key="1">
    <source>
        <dbReference type="ARBA" id="ARBA00023239"/>
    </source>
</evidence>
<sequence length="405" mass="45634">MTDSNSRYTVISSDTHAGGSHAMYREFLDPAWRDEFDAWRGGYKNPFSDLGDQRRFRNWDDEMRNGQQDADGVVGEVIYPNTVPPFFPSFVLFAAPPKPEDYERRRAGIHAHNRWLVDFCSRFPERRAGIGQIFIHDIDHAIEDVIWIKEHGLRGGILLPTVPPDVDWIKPLNHPDYDRLWKVCEDLEVPVNCHGGTGSPAYAPLPSSALIMLAEVAHHSRRPLLFLLLSGVFERFPKLKFVMTEQGCSWLPPLLEQLDGVLKSVRDNGAVGELRFKPEHVLPKSATEYVQQNLWMGVSFPTRADVVATREVLGIDRFMWGSDFPHDEGTSPFTREHLRQLFFDWSEADLRKVLGENAAAVYGFDLAALAPAAATFGPSVLEVSQPLTELPPEPNQALLRNAPAA</sequence>
<dbReference type="GO" id="GO:0019748">
    <property type="term" value="P:secondary metabolic process"/>
    <property type="evidence" value="ECO:0007669"/>
    <property type="project" value="TreeGrafter"/>
</dbReference>
<evidence type="ECO:0000259" key="2">
    <source>
        <dbReference type="Pfam" id="PF04909"/>
    </source>
</evidence>
<protein>
    <submittedName>
        <fullName evidence="3">Unannotated protein</fullName>
    </submittedName>
</protein>
<proteinExistence type="predicted"/>
<evidence type="ECO:0000313" key="3">
    <source>
        <dbReference type="EMBL" id="CAB4889946.1"/>
    </source>
</evidence>
<gene>
    <name evidence="3" type="ORF">UFOPK3376_02744</name>
</gene>
<dbReference type="PANTHER" id="PTHR21240">
    <property type="entry name" value="2-AMINO-3-CARBOXYLMUCONATE-6-SEMIALDEHYDE DECARBOXYLASE"/>
    <property type="match status" value="1"/>
</dbReference>
<dbReference type="GO" id="GO:0005737">
    <property type="term" value="C:cytoplasm"/>
    <property type="evidence" value="ECO:0007669"/>
    <property type="project" value="TreeGrafter"/>
</dbReference>
<dbReference type="InterPro" id="IPR032465">
    <property type="entry name" value="ACMSD"/>
</dbReference>